<dbReference type="InterPro" id="IPR036900">
    <property type="entry name" value="A-D-PHexomutase_C_sf"/>
</dbReference>
<name>A0A1H2M340_9PSED</name>
<evidence type="ECO:0000313" key="2">
    <source>
        <dbReference type="Proteomes" id="UP000198600"/>
    </source>
</evidence>
<dbReference type="RefSeq" id="WP_084380666.1">
    <property type="nucleotide sequence ID" value="NZ_LS483433.1"/>
</dbReference>
<dbReference type="Gene3D" id="3.30.310.50">
    <property type="entry name" value="Alpha-D-phosphohexomutase, C-terminal domain"/>
    <property type="match status" value="1"/>
</dbReference>
<dbReference type="Proteomes" id="UP000198600">
    <property type="component" value="Chromosome I"/>
</dbReference>
<protein>
    <submittedName>
        <fullName evidence="1">Phosphomannomutase</fullName>
    </submittedName>
</protein>
<proteinExistence type="predicted"/>
<dbReference type="EMBL" id="LT629802">
    <property type="protein sequence ID" value="SDU87660.1"/>
    <property type="molecule type" value="Genomic_DNA"/>
</dbReference>
<dbReference type="AlphaFoldDB" id="A0A1H2M340"/>
<dbReference type="OrthoDB" id="9803322at2"/>
<dbReference type="STRING" id="46679.SAMN05216202_0948"/>
<dbReference type="SUPFAM" id="SSF55957">
    <property type="entry name" value="Phosphoglucomutase, C-terminal domain"/>
    <property type="match status" value="1"/>
</dbReference>
<evidence type="ECO:0000313" key="1">
    <source>
        <dbReference type="EMBL" id="SDU87660.1"/>
    </source>
</evidence>
<reference evidence="2" key="1">
    <citation type="submission" date="2016-10" db="EMBL/GenBank/DDBJ databases">
        <authorList>
            <person name="Varghese N."/>
            <person name="Submissions S."/>
        </authorList>
    </citation>
    <scope>NUCLEOTIDE SEQUENCE [LARGE SCALE GENOMIC DNA]</scope>
    <source>
        <strain evidence="2">LMG 2223</strain>
    </source>
</reference>
<dbReference type="GO" id="GO:0016868">
    <property type="term" value="F:intramolecular phosphotransferase activity"/>
    <property type="evidence" value="ECO:0007669"/>
    <property type="project" value="InterPro"/>
</dbReference>
<accession>A0A1H2M340</accession>
<sequence>MNIAKRSADIERQMGNVGVMAWLSLYPSLPSPVGAWLGSTLMVERIGLFPSSGEIRRPVLDPASLLTHLKSLYSQQALDIDERDGLKVIFSDWRFRARMHGSDPAIIITVETRCDPLLMPLKTAELLSQLEHFEKGMCSGIPQQTEELF</sequence>
<keyword evidence="2" id="KW-1185">Reference proteome</keyword>
<organism evidence="1 2">
    <name type="scientific">Pseudomonas mucidolens</name>
    <dbReference type="NCBI Taxonomy" id="46679"/>
    <lineage>
        <taxon>Bacteria</taxon>
        <taxon>Pseudomonadati</taxon>
        <taxon>Pseudomonadota</taxon>
        <taxon>Gammaproteobacteria</taxon>
        <taxon>Pseudomonadales</taxon>
        <taxon>Pseudomonadaceae</taxon>
        <taxon>Pseudomonas</taxon>
    </lineage>
</organism>
<gene>
    <name evidence="1" type="ORF">SAMN05216202_0948</name>
</gene>